<sequence>MESKRIIMILVYVECLLKAMSGCLQLRGENWRRLVFYSMMMASKVRGDLSMTNADFSKIWRELSLTQINELEPVCPPRPTPSSTSTCGLVNLPLIVSLFVRTRMQAPFSTSRARKSRTSSGALCWSVRAPLSLLST</sequence>
<dbReference type="PANTHER" id="PTHR14248">
    <property type="entry name" value="CYCLIN Y, ISOFORM A"/>
    <property type="match status" value="1"/>
</dbReference>
<organism evidence="2 3">
    <name type="scientific">Phytophthora oleae</name>
    <dbReference type="NCBI Taxonomy" id="2107226"/>
    <lineage>
        <taxon>Eukaryota</taxon>
        <taxon>Sar</taxon>
        <taxon>Stramenopiles</taxon>
        <taxon>Oomycota</taxon>
        <taxon>Peronosporomycetes</taxon>
        <taxon>Peronosporales</taxon>
        <taxon>Peronosporaceae</taxon>
        <taxon>Phytophthora</taxon>
    </lineage>
</organism>
<dbReference type="Pfam" id="PF08613">
    <property type="entry name" value="Cyclin"/>
    <property type="match status" value="1"/>
</dbReference>
<dbReference type="InterPro" id="IPR013922">
    <property type="entry name" value="Cyclin_PHO80-like"/>
</dbReference>
<accession>A0ABD3FSA7</accession>
<evidence type="ECO:0000256" key="1">
    <source>
        <dbReference type="SAM" id="SignalP"/>
    </source>
</evidence>
<keyword evidence="3" id="KW-1185">Reference proteome</keyword>
<evidence type="ECO:0000313" key="3">
    <source>
        <dbReference type="Proteomes" id="UP001632037"/>
    </source>
</evidence>
<dbReference type="Proteomes" id="UP001632037">
    <property type="component" value="Unassembled WGS sequence"/>
</dbReference>
<protein>
    <submittedName>
        <fullName evidence="2">Uncharacterized protein</fullName>
    </submittedName>
</protein>
<dbReference type="EMBL" id="JBIMZQ010000008">
    <property type="protein sequence ID" value="KAL3669623.1"/>
    <property type="molecule type" value="Genomic_DNA"/>
</dbReference>
<reference evidence="2 3" key="1">
    <citation type="submission" date="2024-09" db="EMBL/GenBank/DDBJ databases">
        <title>Genome sequencing and assembly of Phytophthora oleae, isolate VK10A, causative agent of rot of olive drupes.</title>
        <authorList>
            <person name="Conti Taguali S."/>
            <person name="Riolo M."/>
            <person name="La Spada F."/>
            <person name="Cacciola S.O."/>
            <person name="Dionisio G."/>
        </authorList>
    </citation>
    <scope>NUCLEOTIDE SEQUENCE [LARGE SCALE GENOMIC DNA]</scope>
    <source>
        <strain evidence="2 3">VK10A</strain>
    </source>
</reference>
<comment type="caution">
    <text evidence="2">The sequence shown here is derived from an EMBL/GenBank/DDBJ whole genome shotgun (WGS) entry which is preliminary data.</text>
</comment>
<keyword evidence="1" id="KW-0732">Signal</keyword>
<name>A0ABD3FSA7_9STRA</name>
<feature type="chain" id="PRO_5044839148" evidence="1">
    <location>
        <begin position="23"/>
        <end position="136"/>
    </location>
</feature>
<gene>
    <name evidence="2" type="ORF">V7S43_005008</name>
</gene>
<evidence type="ECO:0000313" key="2">
    <source>
        <dbReference type="EMBL" id="KAL3669623.1"/>
    </source>
</evidence>
<feature type="signal peptide" evidence="1">
    <location>
        <begin position="1"/>
        <end position="22"/>
    </location>
</feature>
<dbReference type="Gene3D" id="1.10.472.10">
    <property type="entry name" value="Cyclin-like"/>
    <property type="match status" value="1"/>
</dbReference>
<dbReference type="AlphaFoldDB" id="A0ABD3FSA7"/>
<proteinExistence type="predicted"/>